<accession>A0A6P3ZJR4</accession>
<evidence type="ECO:0000313" key="5">
    <source>
        <dbReference type="Proteomes" id="UP001652623"/>
    </source>
</evidence>
<feature type="domain" description="Carbohydrate kinase PfkB" evidence="4">
    <location>
        <begin position="211"/>
        <end position="281"/>
    </location>
</feature>
<evidence type="ECO:0000313" key="6">
    <source>
        <dbReference type="RefSeq" id="XP_015873836.3"/>
    </source>
</evidence>
<dbReference type="InterPro" id="IPR002173">
    <property type="entry name" value="Carboh/pur_kinase_PfkB_CS"/>
</dbReference>
<reference evidence="6" key="1">
    <citation type="submission" date="2025-08" db="UniProtKB">
        <authorList>
            <consortium name="RefSeq"/>
        </authorList>
    </citation>
    <scope>IDENTIFICATION</scope>
    <source>
        <tissue evidence="6">Seedling</tissue>
    </source>
</reference>
<gene>
    <name evidence="6" type="primary">LOC107410865</name>
</gene>
<dbReference type="GO" id="GO:0016301">
    <property type="term" value="F:kinase activity"/>
    <property type="evidence" value="ECO:0007669"/>
    <property type="project" value="UniProtKB-KW"/>
</dbReference>
<evidence type="ECO:0000259" key="4">
    <source>
        <dbReference type="Pfam" id="PF00294"/>
    </source>
</evidence>
<dbReference type="PROSITE" id="PS00584">
    <property type="entry name" value="PFKB_KINASES_2"/>
    <property type="match status" value="1"/>
</dbReference>
<evidence type="ECO:0000256" key="1">
    <source>
        <dbReference type="ARBA" id="ARBA00010688"/>
    </source>
</evidence>
<proteinExistence type="inferred from homology"/>
<dbReference type="GeneID" id="107410865"/>
<sequence>MVRDQHDPRFGFGTRRGLVVGNYCHDVLFRDDVVLAESLGGAASFISAVLDGLSVPYDLVAKVGPDFAYSTTREPIVIPTSRTTLFRAHFDSEVDGDGHGDRILKRVRFCDPIRPSDLPESNSGFDFGMAVGVGGEILPETLEKMVEICDEVFVDIQALIRAFDGVDGTMKLVGLKESGFFHLLPRIRFLKASMEEVLFMDIEEVRKECCVIVTNGKHGCNVFWNDGDLQIGPFPTNQVDPTGAGDSFLGGFAAGVVQGLSVPDSALLGNFFGSLTVGQIGLPKFELRLLQRVKDEVRRRKMQCISCHERKDDEMMKFVKVAGYDQFHASLVAAKQISTCPVQECQREMPTSPRAVEQGILPQCTGQSKLLINYVYEEPIQTVDSKP</sequence>
<comment type="similarity">
    <text evidence="1">Belongs to the carbohydrate kinase PfkB family.</text>
</comment>
<dbReference type="Pfam" id="PF00294">
    <property type="entry name" value="PfkB"/>
    <property type="match status" value="1"/>
</dbReference>
<evidence type="ECO:0000256" key="3">
    <source>
        <dbReference type="ARBA" id="ARBA00022777"/>
    </source>
</evidence>
<keyword evidence="3" id="KW-0418">Kinase</keyword>
<dbReference type="PANTHER" id="PTHR43085:SF13">
    <property type="entry name" value="INOSITOL 3-KINASE"/>
    <property type="match status" value="1"/>
</dbReference>
<keyword evidence="2" id="KW-0808">Transferase</keyword>
<dbReference type="InterPro" id="IPR011611">
    <property type="entry name" value="PfkB_dom"/>
</dbReference>
<dbReference type="InParanoid" id="A0A6P3ZJR4"/>
<dbReference type="SUPFAM" id="SSF53613">
    <property type="entry name" value="Ribokinase-like"/>
    <property type="match status" value="1"/>
</dbReference>
<dbReference type="Gene3D" id="3.40.1190.20">
    <property type="match status" value="1"/>
</dbReference>
<dbReference type="FunCoup" id="A0A6P3ZJR4">
    <property type="interactions" value="55"/>
</dbReference>
<name>A0A6P3ZJR4_ZIZJJ</name>
<dbReference type="PANTHER" id="PTHR43085">
    <property type="entry name" value="HEXOKINASE FAMILY MEMBER"/>
    <property type="match status" value="1"/>
</dbReference>
<dbReference type="Proteomes" id="UP001652623">
    <property type="component" value="Chromosome 10"/>
</dbReference>
<dbReference type="InterPro" id="IPR050306">
    <property type="entry name" value="PfkB_Carbo_kinase"/>
</dbReference>
<dbReference type="GO" id="GO:0010264">
    <property type="term" value="P:myo-inositol hexakisphosphate biosynthetic process"/>
    <property type="evidence" value="ECO:0007669"/>
    <property type="project" value="TreeGrafter"/>
</dbReference>
<protein>
    <submittedName>
        <fullName evidence="6">Inositol 3-kinase</fullName>
    </submittedName>
</protein>
<keyword evidence="5" id="KW-1185">Reference proteome</keyword>
<dbReference type="InterPro" id="IPR029056">
    <property type="entry name" value="Ribokinase-like"/>
</dbReference>
<dbReference type="KEGG" id="zju:107410865"/>
<dbReference type="AlphaFoldDB" id="A0A6P3ZJR4"/>
<dbReference type="RefSeq" id="XP_015873836.3">
    <property type="nucleotide sequence ID" value="XM_016018350.4"/>
</dbReference>
<evidence type="ECO:0000256" key="2">
    <source>
        <dbReference type="ARBA" id="ARBA00022679"/>
    </source>
</evidence>
<organism evidence="5 6">
    <name type="scientific">Ziziphus jujuba</name>
    <name type="common">Chinese jujube</name>
    <name type="synonym">Ziziphus sativa</name>
    <dbReference type="NCBI Taxonomy" id="326968"/>
    <lineage>
        <taxon>Eukaryota</taxon>
        <taxon>Viridiplantae</taxon>
        <taxon>Streptophyta</taxon>
        <taxon>Embryophyta</taxon>
        <taxon>Tracheophyta</taxon>
        <taxon>Spermatophyta</taxon>
        <taxon>Magnoliopsida</taxon>
        <taxon>eudicotyledons</taxon>
        <taxon>Gunneridae</taxon>
        <taxon>Pentapetalae</taxon>
        <taxon>rosids</taxon>
        <taxon>fabids</taxon>
        <taxon>Rosales</taxon>
        <taxon>Rhamnaceae</taxon>
        <taxon>Paliureae</taxon>
        <taxon>Ziziphus</taxon>
    </lineage>
</organism>